<comment type="caution">
    <text evidence="5">The sequence shown here is derived from an EMBL/GenBank/DDBJ whole genome shotgun (WGS) entry which is preliminary data.</text>
</comment>
<dbReference type="PANTHER" id="PTHR23316">
    <property type="entry name" value="IMPORTIN ALPHA"/>
    <property type="match status" value="1"/>
</dbReference>
<reference evidence="5 6" key="1">
    <citation type="journal article" date="2018" name="Front. Plant Sci.">
        <title>Red Clover (Trifolium pratense) and Zigzag Clover (T. medium) - A Picture of Genomic Similarities and Differences.</title>
        <authorList>
            <person name="Dluhosova J."/>
            <person name="Istvanek J."/>
            <person name="Nedelnik J."/>
            <person name="Repkova J."/>
        </authorList>
    </citation>
    <scope>NUCLEOTIDE SEQUENCE [LARGE SCALE GENOMIC DNA]</scope>
    <source>
        <strain evidence="6">cv. 10/8</strain>
        <tissue evidence="5">Leaf</tissue>
    </source>
</reference>
<accession>A0A392NBX6</accession>
<keyword evidence="2" id="KW-0813">Transport</keyword>
<dbReference type="SUPFAM" id="SSF48371">
    <property type="entry name" value="ARM repeat"/>
    <property type="match status" value="1"/>
</dbReference>
<evidence type="ECO:0000256" key="3">
    <source>
        <dbReference type="ARBA" id="ARBA00022927"/>
    </source>
</evidence>
<evidence type="ECO:0000256" key="4">
    <source>
        <dbReference type="SAM" id="MobiDB-lite"/>
    </source>
</evidence>
<gene>
    <name evidence="5" type="ORF">A2U01_0018361</name>
</gene>
<keyword evidence="6" id="KW-1185">Reference proteome</keyword>
<feature type="region of interest" description="Disordered" evidence="4">
    <location>
        <begin position="1"/>
        <end position="41"/>
    </location>
</feature>
<evidence type="ECO:0000256" key="2">
    <source>
        <dbReference type="ARBA" id="ARBA00022448"/>
    </source>
</evidence>
<name>A0A392NBX6_9FABA</name>
<protein>
    <submittedName>
        <fullName evidence="5">Importin subunit alpha-1-like</fullName>
    </submittedName>
</protein>
<dbReference type="Gene3D" id="1.25.10.10">
    <property type="entry name" value="Leucine-rich Repeat Variant"/>
    <property type="match status" value="1"/>
</dbReference>
<comment type="similarity">
    <text evidence="1">Belongs to the importin alpha family.</text>
</comment>
<feature type="non-terminal residue" evidence="5">
    <location>
        <position position="242"/>
    </location>
</feature>
<dbReference type="InterPro" id="IPR011989">
    <property type="entry name" value="ARM-like"/>
</dbReference>
<evidence type="ECO:0000313" key="6">
    <source>
        <dbReference type="Proteomes" id="UP000265520"/>
    </source>
</evidence>
<sequence length="242" mass="26579">MADEASESPKGTKRGLTSPREASRSPKRKRKEPSSPMDISPEAVNSVSRIFKIGGGLHFEEMKGFDNDVLKPEIEAFPAIVHSMVSSEDTASKTEAATQLKLLVSKGHILPIVLAMESDIIPKLLVFMADNNFPKLQYMSTSIIADITMAKNIELLLEKDVISSMTNILCSDSIKNNTTKEEAVRALGNIAGESEKTRFLVIEEALKSLLNLYLKTPLGPDNVSLNNMIQWTILMLYNGTAP</sequence>
<keyword evidence="3" id="KW-0653">Protein transport</keyword>
<proteinExistence type="inferred from homology"/>
<dbReference type="GO" id="GO:0015031">
    <property type="term" value="P:protein transport"/>
    <property type="evidence" value="ECO:0007669"/>
    <property type="project" value="UniProtKB-KW"/>
</dbReference>
<dbReference type="Proteomes" id="UP000265520">
    <property type="component" value="Unassembled WGS sequence"/>
</dbReference>
<organism evidence="5 6">
    <name type="scientific">Trifolium medium</name>
    <dbReference type="NCBI Taxonomy" id="97028"/>
    <lineage>
        <taxon>Eukaryota</taxon>
        <taxon>Viridiplantae</taxon>
        <taxon>Streptophyta</taxon>
        <taxon>Embryophyta</taxon>
        <taxon>Tracheophyta</taxon>
        <taxon>Spermatophyta</taxon>
        <taxon>Magnoliopsida</taxon>
        <taxon>eudicotyledons</taxon>
        <taxon>Gunneridae</taxon>
        <taxon>Pentapetalae</taxon>
        <taxon>rosids</taxon>
        <taxon>fabids</taxon>
        <taxon>Fabales</taxon>
        <taxon>Fabaceae</taxon>
        <taxon>Papilionoideae</taxon>
        <taxon>50 kb inversion clade</taxon>
        <taxon>NPAAA clade</taxon>
        <taxon>Hologalegina</taxon>
        <taxon>IRL clade</taxon>
        <taxon>Trifolieae</taxon>
        <taxon>Trifolium</taxon>
    </lineage>
</organism>
<evidence type="ECO:0000313" key="5">
    <source>
        <dbReference type="EMBL" id="MCH97366.1"/>
    </source>
</evidence>
<evidence type="ECO:0000256" key="1">
    <source>
        <dbReference type="ARBA" id="ARBA00010394"/>
    </source>
</evidence>
<dbReference type="InterPro" id="IPR016024">
    <property type="entry name" value="ARM-type_fold"/>
</dbReference>
<dbReference type="EMBL" id="LXQA010034771">
    <property type="protein sequence ID" value="MCH97366.1"/>
    <property type="molecule type" value="Genomic_DNA"/>
</dbReference>
<dbReference type="AlphaFoldDB" id="A0A392NBX6"/>